<dbReference type="AlphaFoldDB" id="A0A4V6A107"/>
<feature type="transmembrane region" description="Helical" evidence="1">
    <location>
        <begin position="168"/>
        <end position="188"/>
    </location>
</feature>
<comment type="caution">
    <text evidence="2">The sequence shown here is derived from an EMBL/GenBank/DDBJ whole genome shotgun (WGS) entry which is preliminary data.</text>
</comment>
<keyword evidence="3" id="KW-1185">Reference proteome</keyword>
<feature type="transmembrane region" description="Helical" evidence="1">
    <location>
        <begin position="86"/>
        <end position="113"/>
    </location>
</feature>
<keyword evidence="1" id="KW-0812">Transmembrane</keyword>
<dbReference type="EMBL" id="AZBU02000006">
    <property type="protein sequence ID" value="TKR73445.1"/>
    <property type="molecule type" value="Genomic_DNA"/>
</dbReference>
<feature type="transmembrane region" description="Helical" evidence="1">
    <location>
        <begin position="35"/>
        <end position="53"/>
    </location>
</feature>
<reference evidence="2 3" key="1">
    <citation type="journal article" date="2015" name="Genome Biol.">
        <title>Comparative genomics of Steinernema reveals deeply conserved gene regulatory networks.</title>
        <authorList>
            <person name="Dillman A.R."/>
            <person name="Macchietto M."/>
            <person name="Porter C.F."/>
            <person name="Rogers A."/>
            <person name="Williams B."/>
            <person name="Antoshechkin I."/>
            <person name="Lee M.M."/>
            <person name="Goodwin Z."/>
            <person name="Lu X."/>
            <person name="Lewis E.E."/>
            <person name="Goodrich-Blair H."/>
            <person name="Stock S.P."/>
            <person name="Adams B.J."/>
            <person name="Sternberg P.W."/>
            <person name="Mortazavi A."/>
        </authorList>
    </citation>
    <scope>NUCLEOTIDE SEQUENCE [LARGE SCALE GENOMIC DNA]</scope>
    <source>
        <strain evidence="2 3">ALL</strain>
    </source>
</reference>
<evidence type="ECO:0008006" key="4">
    <source>
        <dbReference type="Google" id="ProtNLM"/>
    </source>
</evidence>
<dbReference type="Proteomes" id="UP000298663">
    <property type="component" value="Unassembled WGS sequence"/>
</dbReference>
<reference evidence="2 3" key="2">
    <citation type="journal article" date="2019" name="G3 (Bethesda)">
        <title>Hybrid Assembly of the Genome of the Entomopathogenic Nematode Steinernema carpocapsae Identifies the X-Chromosome.</title>
        <authorList>
            <person name="Serra L."/>
            <person name="Macchietto M."/>
            <person name="Macias-Munoz A."/>
            <person name="McGill C.J."/>
            <person name="Rodriguez I.M."/>
            <person name="Rodriguez B."/>
            <person name="Murad R."/>
            <person name="Mortazavi A."/>
        </authorList>
    </citation>
    <scope>NUCLEOTIDE SEQUENCE [LARGE SCALE GENOMIC DNA]</scope>
    <source>
        <strain evidence="2 3">ALL</strain>
    </source>
</reference>
<accession>A0A4V6A107</accession>
<feature type="transmembrane region" description="Helical" evidence="1">
    <location>
        <begin position="194"/>
        <end position="216"/>
    </location>
</feature>
<name>A0A4V6A107_STECR</name>
<gene>
    <name evidence="2" type="ORF">L596_020754</name>
</gene>
<proteinExistence type="predicted"/>
<protein>
    <recommendedName>
        <fullName evidence="4">7TM GPCR serpentine receptor class x (Srx) domain-containing protein</fullName>
    </recommendedName>
</protein>
<evidence type="ECO:0000313" key="2">
    <source>
        <dbReference type="EMBL" id="TKR73445.1"/>
    </source>
</evidence>
<keyword evidence="1" id="KW-1133">Transmembrane helix</keyword>
<evidence type="ECO:0000256" key="1">
    <source>
        <dbReference type="SAM" id="Phobius"/>
    </source>
</evidence>
<dbReference type="OrthoDB" id="5900218at2759"/>
<keyword evidence="1" id="KW-0472">Membrane</keyword>
<evidence type="ECO:0000313" key="3">
    <source>
        <dbReference type="Proteomes" id="UP000298663"/>
    </source>
</evidence>
<feature type="transmembrane region" description="Helical" evidence="1">
    <location>
        <begin position="125"/>
        <end position="147"/>
    </location>
</feature>
<feature type="transmembrane region" description="Helical" evidence="1">
    <location>
        <begin position="59"/>
        <end position="79"/>
    </location>
</feature>
<organism evidence="2 3">
    <name type="scientific">Steinernema carpocapsae</name>
    <name type="common">Entomopathogenic nematode</name>
    <dbReference type="NCBI Taxonomy" id="34508"/>
    <lineage>
        <taxon>Eukaryota</taxon>
        <taxon>Metazoa</taxon>
        <taxon>Ecdysozoa</taxon>
        <taxon>Nematoda</taxon>
        <taxon>Chromadorea</taxon>
        <taxon>Rhabditida</taxon>
        <taxon>Tylenchina</taxon>
        <taxon>Panagrolaimomorpha</taxon>
        <taxon>Strongyloidoidea</taxon>
        <taxon>Steinernematidae</taxon>
        <taxon>Steinernema</taxon>
    </lineage>
</organism>
<sequence length="248" mass="27946">MAYIAFMECWHMTAITVGQIMTVYGHVFSDLMNSVAGNLGLVAWITLVVLRFLLALNRFAVITDFSCLVFLGTSIFHRISLASATLLLLATIAANVYIENVLFIAIPIVSHVLPAHHFVYIFETYLSNILCSAAFLLYAATGIYLITVRRTSNLQLNFGELRLMVSSALGFFYEMFMLLVFHFVFPYISIPVEFAATLMVMWAFLPGFNGLMLVFINKSFRRRFFAIKNKSTIMQVTNVIVQAPKNSS</sequence>